<keyword evidence="3" id="KW-1185">Reference proteome</keyword>
<evidence type="ECO:0000313" key="2">
    <source>
        <dbReference type="EMBL" id="CAI0434751.1"/>
    </source>
</evidence>
<sequence>MYLSPYLAFVFLRFLPLVLLSEGDGVKKYMVDQRVRETEAKA</sequence>
<keyword evidence="1" id="KW-0732">Signal</keyword>
<dbReference type="EMBL" id="CAMGYJ010000006">
    <property type="protein sequence ID" value="CAI0434751.1"/>
    <property type="molecule type" value="Genomic_DNA"/>
</dbReference>
<gene>
    <name evidence="2" type="ORF">LITE_LOCUS24393</name>
</gene>
<dbReference type="AlphaFoldDB" id="A0AAV0LKG2"/>
<evidence type="ECO:0000256" key="1">
    <source>
        <dbReference type="SAM" id="SignalP"/>
    </source>
</evidence>
<evidence type="ECO:0000313" key="3">
    <source>
        <dbReference type="Proteomes" id="UP001154282"/>
    </source>
</evidence>
<name>A0AAV0LKG2_9ROSI</name>
<proteinExistence type="predicted"/>
<feature type="signal peptide" evidence="1">
    <location>
        <begin position="1"/>
        <end position="20"/>
    </location>
</feature>
<comment type="caution">
    <text evidence="2">The sequence shown here is derived from an EMBL/GenBank/DDBJ whole genome shotgun (WGS) entry which is preliminary data.</text>
</comment>
<accession>A0AAV0LKG2</accession>
<reference evidence="2" key="1">
    <citation type="submission" date="2022-08" db="EMBL/GenBank/DDBJ databases">
        <authorList>
            <person name="Gutierrez-Valencia J."/>
        </authorList>
    </citation>
    <scope>NUCLEOTIDE SEQUENCE</scope>
</reference>
<feature type="chain" id="PRO_5043931117" evidence="1">
    <location>
        <begin position="21"/>
        <end position="42"/>
    </location>
</feature>
<protein>
    <submittedName>
        <fullName evidence="2">Uncharacterized protein</fullName>
    </submittedName>
</protein>
<dbReference type="Proteomes" id="UP001154282">
    <property type="component" value="Unassembled WGS sequence"/>
</dbReference>
<organism evidence="2 3">
    <name type="scientific">Linum tenue</name>
    <dbReference type="NCBI Taxonomy" id="586396"/>
    <lineage>
        <taxon>Eukaryota</taxon>
        <taxon>Viridiplantae</taxon>
        <taxon>Streptophyta</taxon>
        <taxon>Embryophyta</taxon>
        <taxon>Tracheophyta</taxon>
        <taxon>Spermatophyta</taxon>
        <taxon>Magnoliopsida</taxon>
        <taxon>eudicotyledons</taxon>
        <taxon>Gunneridae</taxon>
        <taxon>Pentapetalae</taxon>
        <taxon>rosids</taxon>
        <taxon>fabids</taxon>
        <taxon>Malpighiales</taxon>
        <taxon>Linaceae</taxon>
        <taxon>Linum</taxon>
    </lineage>
</organism>